<feature type="region of interest" description="Disordered" evidence="1">
    <location>
        <begin position="115"/>
        <end position="145"/>
    </location>
</feature>
<dbReference type="EMBL" id="JBBHLI010000005">
    <property type="protein sequence ID" value="MEK9501482.1"/>
    <property type="molecule type" value="Genomic_DNA"/>
</dbReference>
<keyword evidence="4" id="KW-1185">Reference proteome</keyword>
<evidence type="ECO:0008006" key="5">
    <source>
        <dbReference type="Google" id="ProtNLM"/>
    </source>
</evidence>
<evidence type="ECO:0000256" key="1">
    <source>
        <dbReference type="SAM" id="MobiDB-lite"/>
    </source>
</evidence>
<dbReference type="Proteomes" id="UP001484239">
    <property type="component" value="Unassembled WGS sequence"/>
</dbReference>
<feature type="signal peptide" evidence="2">
    <location>
        <begin position="1"/>
        <end position="25"/>
    </location>
</feature>
<name>A0ABU9E9Q7_9BACT</name>
<keyword evidence="2" id="KW-0732">Signal</keyword>
<comment type="caution">
    <text evidence="3">The sequence shown here is derived from an EMBL/GenBank/DDBJ whole genome shotgun (WGS) entry which is preliminary data.</text>
</comment>
<accession>A0ABU9E9Q7</accession>
<organism evidence="3 4">
    <name type="scientific">Gaopeijia maritima</name>
    <dbReference type="NCBI Taxonomy" id="3119007"/>
    <lineage>
        <taxon>Bacteria</taxon>
        <taxon>Pseudomonadati</taxon>
        <taxon>Gemmatimonadota</taxon>
        <taxon>Longimicrobiia</taxon>
        <taxon>Gaopeijiales</taxon>
        <taxon>Gaopeijiaceae</taxon>
        <taxon>Gaopeijia</taxon>
    </lineage>
</organism>
<dbReference type="RefSeq" id="WP_405286956.1">
    <property type="nucleotide sequence ID" value="NZ_JBBHLI010000005.1"/>
</dbReference>
<gene>
    <name evidence="3" type="ORF">WI372_10880</name>
</gene>
<feature type="region of interest" description="Disordered" evidence="1">
    <location>
        <begin position="317"/>
        <end position="336"/>
    </location>
</feature>
<evidence type="ECO:0000256" key="2">
    <source>
        <dbReference type="SAM" id="SignalP"/>
    </source>
</evidence>
<proteinExistence type="predicted"/>
<reference evidence="3 4" key="1">
    <citation type="submission" date="2024-02" db="EMBL/GenBank/DDBJ databases">
        <title>A novel Gemmatimonadota bacterium.</title>
        <authorList>
            <person name="Du Z.-J."/>
            <person name="Ye Y.-Q."/>
        </authorList>
    </citation>
    <scope>NUCLEOTIDE SEQUENCE [LARGE SCALE GENOMIC DNA]</scope>
    <source>
        <strain evidence="3 4">DH-20</strain>
    </source>
</reference>
<sequence>MSIRRTALVALAAAVLPTLPQSASAQNPGVTWQTETRFEFAGAMGTLMGAFGGQEPQVSQTWMLDGVHRTDDGETGSILRAADGTYTSIDHGARTWFTMTFEEMMAAAEQAMAEATAGASGAPGGGATGSADPDQPEIQADFRFDVDRRGDRRDFGEWEAERVVLTMYMEMRAETDEGEMQDAGEIVLVNDLWLSRDFPSEDALMAEAMSGAGGAWIEQMRASGRDMVAQVTAANPRVGAALERMQEEMEGLEGVAMESHAYVVSALPGAEWETDEVLALNDAPLSEGLGSVMGDAAGAAARDAAADAARSAMGRFGGLFGGGDDEDEEPEEPAPPAWSVLTRVTTRLIDARMGSFGPEVFEIDSSYTERRPDWLGGN</sequence>
<feature type="chain" id="PRO_5045294425" description="DUF4412 domain-containing protein" evidence="2">
    <location>
        <begin position="26"/>
        <end position="378"/>
    </location>
</feature>
<evidence type="ECO:0000313" key="3">
    <source>
        <dbReference type="EMBL" id="MEK9501482.1"/>
    </source>
</evidence>
<protein>
    <recommendedName>
        <fullName evidence="5">DUF4412 domain-containing protein</fullName>
    </recommendedName>
</protein>
<feature type="compositionally biased region" description="Acidic residues" evidence="1">
    <location>
        <begin position="323"/>
        <end position="332"/>
    </location>
</feature>
<evidence type="ECO:0000313" key="4">
    <source>
        <dbReference type="Proteomes" id="UP001484239"/>
    </source>
</evidence>